<dbReference type="KEGG" id="amr:AM1_1424"/>
<protein>
    <submittedName>
        <fullName evidence="1">Uncharacterized protein</fullName>
    </submittedName>
</protein>
<accession>B0C7R1</accession>
<evidence type="ECO:0000313" key="2">
    <source>
        <dbReference type="Proteomes" id="UP000000268"/>
    </source>
</evidence>
<name>B0C7R1_ACAM1</name>
<reference evidence="1 2" key="1">
    <citation type="journal article" date="2008" name="Proc. Natl. Acad. Sci. U.S.A.">
        <title>Niche adaptation and genome expansion in the chlorophyll d-producing cyanobacterium Acaryochloris marina.</title>
        <authorList>
            <person name="Swingley W.D."/>
            <person name="Chen M."/>
            <person name="Cheung P.C."/>
            <person name="Conrad A.L."/>
            <person name="Dejesa L.C."/>
            <person name="Hao J."/>
            <person name="Honchak B.M."/>
            <person name="Karbach L.E."/>
            <person name="Kurdoglu A."/>
            <person name="Lahiri S."/>
            <person name="Mastrian S.D."/>
            <person name="Miyashita H."/>
            <person name="Page L."/>
            <person name="Ramakrishna P."/>
            <person name="Satoh S."/>
            <person name="Sattley W.M."/>
            <person name="Shimada Y."/>
            <person name="Taylor H.L."/>
            <person name="Tomo T."/>
            <person name="Tsuchiya T."/>
            <person name="Wang Z.T."/>
            <person name="Raymond J."/>
            <person name="Mimuro M."/>
            <person name="Blankenship R.E."/>
            <person name="Touchman J.W."/>
        </authorList>
    </citation>
    <scope>NUCLEOTIDE SEQUENCE [LARGE SCALE GENOMIC DNA]</scope>
    <source>
        <strain evidence="2">MBIC 11017</strain>
    </source>
</reference>
<dbReference type="EMBL" id="CP000828">
    <property type="protein sequence ID" value="ABW26452.1"/>
    <property type="molecule type" value="Genomic_DNA"/>
</dbReference>
<dbReference type="Proteomes" id="UP000000268">
    <property type="component" value="Chromosome"/>
</dbReference>
<sequence length="37" mass="4398">MAVTLFTSRHRLRIEVNRQQTVLNEQALFIQTLPLIF</sequence>
<dbReference type="AlphaFoldDB" id="B0C7R1"/>
<dbReference type="HOGENOM" id="CLU_3338723_0_0_3"/>
<organism evidence="1 2">
    <name type="scientific">Acaryochloris marina (strain MBIC 11017)</name>
    <dbReference type="NCBI Taxonomy" id="329726"/>
    <lineage>
        <taxon>Bacteria</taxon>
        <taxon>Bacillati</taxon>
        <taxon>Cyanobacteriota</taxon>
        <taxon>Cyanophyceae</taxon>
        <taxon>Acaryochloridales</taxon>
        <taxon>Acaryochloridaceae</taxon>
        <taxon>Acaryochloris</taxon>
    </lineage>
</organism>
<dbReference type="STRING" id="329726.AM1_1424"/>
<proteinExistence type="predicted"/>
<evidence type="ECO:0000313" key="1">
    <source>
        <dbReference type="EMBL" id="ABW26452.1"/>
    </source>
</evidence>
<gene>
    <name evidence="1" type="ordered locus">AM1_1424</name>
</gene>
<keyword evidence="2" id="KW-1185">Reference proteome</keyword>